<keyword evidence="1" id="KW-0560">Oxidoreductase</keyword>
<dbReference type="EC" id="1.1.1.100" evidence="1"/>
<dbReference type="EMBL" id="CP074691">
    <property type="protein sequence ID" value="QVL37318.1"/>
    <property type="molecule type" value="Genomic_DNA"/>
</dbReference>
<gene>
    <name evidence="1" type="primary">fabG</name>
    <name evidence="1" type="ORF">KIH16_06110</name>
</gene>
<proteinExistence type="predicted"/>
<reference evidence="1" key="1">
    <citation type="submission" date="2021-05" db="EMBL/GenBank/DDBJ databases">
        <title>An isolated secondary fermenter in methanogenic hydrocarbon-degrading communities.</title>
        <authorList>
            <person name="Liu Y.-F."/>
            <person name="Liu Z.-l."/>
        </authorList>
    </citation>
    <scope>NUCLEOTIDE SEQUENCE</scope>
    <source>
        <strain evidence="1">L-13</strain>
    </source>
</reference>
<accession>A0ACD1DYV1</accession>
<name>A0ACD1DYV1_9BACT</name>
<keyword evidence="2" id="KW-1185">Reference proteome</keyword>
<protein>
    <submittedName>
        <fullName evidence="1">3-oxoacyl-[acyl-carrier-protein] reductase</fullName>
        <ecNumber evidence="1">1.1.1.100</ecNumber>
    </submittedName>
</protein>
<evidence type="ECO:0000313" key="1">
    <source>
        <dbReference type="EMBL" id="QVL37318.1"/>
    </source>
</evidence>
<organism evidence="1 2">
    <name type="scientific">Aminirod propionatiphilus</name>
    <dbReference type="NCBI Taxonomy" id="3415223"/>
    <lineage>
        <taxon>Bacteria</taxon>
        <taxon>Thermotogati</taxon>
        <taxon>Synergistota</taxon>
        <taxon>Synergistia</taxon>
        <taxon>Synergistales</taxon>
        <taxon>Aminiphilaceae</taxon>
        <taxon>Aminirod</taxon>
    </lineage>
</organism>
<evidence type="ECO:0000313" key="2">
    <source>
        <dbReference type="Proteomes" id="UP000682204"/>
    </source>
</evidence>
<sequence>MGENGRVALVTGAGKGIGRAVALELAARGFSVAVNYNRSEKEAQEVVAAIREKGVSAFAFGADVSSASDVKKLFLALSESLGPVSVLVNNSGVTRDGLLLRMKDEDWQSVIDVNLSSVFYCSREALRSMAKSRWGRIINIASVVALSGNVGQANYTASKAGIIGFTKTVAREFGPRGITANVVAPGFIETDMTGQLKAEIRENLLSQVPLGRPGTPDEVAHLVAFLASEEAAYVSGQTIAVDGGMSMH</sequence>
<dbReference type="Proteomes" id="UP000682204">
    <property type="component" value="Chromosome"/>
</dbReference>